<dbReference type="Gene3D" id="2.30.310.10">
    <property type="entry name" value="ibrinogen binding protein from staphylococcus aureus domain"/>
    <property type="match status" value="1"/>
</dbReference>
<proteinExistence type="predicted"/>
<comment type="caution">
    <text evidence="1">The sequence shown here is derived from an EMBL/GenBank/DDBJ whole genome shotgun (WGS) entry which is preliminary data.</text>
</comment>
<sequence length="513" mass="59588">MPLDGYFMYHLTKELNQALLGVRIKKVRQTSKDTFVLSYYQKGEHYVIFELNPNKSHVRLSDNAPYGDESSNLLNALKRYLENAEITRISQHLMDRVMVFDFQKLDAIFGYQHYQLVYETMGRTTNLILLENHLVVEAYYKQFSIDKRSILNKSEFSFFPSDKKLFTMEDVPLMYQIESPKQFMNTYIGFALDTATYVIEHRQNPLDIPVNPTLVLEPKKQIYPFNPDPSKPHLRFDSLSKLMEAFYQSDTPKYSDLEKLIDKELKRLDLKLSHLFADLNANLGYEQYKIQADGIYQSGADLSSKLSQLGDIHLDSQKTLNENAQSLYLKYHKAKKAIQPIETQIKITKDFHQYYQNLLLELPLLSSHDLDDIKKELGEVGLIKLKINPKKKPTKPTFLSYKMADFEIYIGKTAEQNNYLTNVFALPTDLWFHVQHGPGAHVLLRGAFHETSLRLCAMLAAYYSPQRQSSSIPVDYTKIKFIKKIKGLPGYNVTYTQQKTIYIDIDETKLKSL</sequence>
<dbReference type="RefSeq" id="WP_263608577.1">
    <property type="nucleotide sequence ID" value="NZ_JAOVQM010000004.1"/>
</dbReference>
<name>A0ABT2Y6N5_9MOLU</name>
<dbReference type="PANTHER" id="PTHR15239">
    <property type="entry name" value="NUCLEAR EXPORT MEDIATOR FACTOR NEMF"/>
    <property type="match status" value="1"/>
</dbReference>
<reference evidence="1" key="1">
    <citation type="submission" date="2022-09" db="EMBL/GenBank/DDBJ databases">
        <title>Novel Mycoplasma species identified in domestic and wild animals.</title>
        <authorList>
            <person name="Volokhov D.V."/>
            <person name="Furtak V.A."/>
            <person name="Zagorodnyaya T.A."/>
        </authorList>
    </citation>
    <scope>NUCLEOTIDE SEQUENCE</scope>
    <source>
        <strain evidence="1">Oakley</strain>
    </source>
</reference>
<dbReference type="InterPro" id="IPR051608">
    <property type="entry name" value="RQC_Subunit_NEMF"/>
</dbReference>
<gene>
    <name evidence="1" type="ORF">N7548_06085</name>
</gene>
<evidence type="ECO:0000313" key="2">
    <source>
        <dbReference type="Proteomes" id="UP001177160"/>
    </source>
</evidence>
<evidence type="ECO:0000313" key="1">
    <source>
        <dbReference type="EMBL" id="MCV2232390.1"/>
    </source>
</evidence>
<accession>A0ABT2Y6N5</accession>
<keyword evidence="2" id="KW-1185">Reference proteome</keyword>
<dbReference type="PANTHER" id="PTHR15239:SF6">
    <property type="entry name" value="RIBOSOME QUALITY CONTROL COMPLEX SUBUNIT NEMF"/>
    <property type="match status" value="1"/>
</dbReference>
<dbReference type="Proteomes" id="UP001177160">
    <property type="component" value="Unassembled WGS sequence"/>
</dbReference>
<protein>
    <submittedName>
        <fullName evidence="1">NFACT family protein</fullName>
    </submittedName>
</protein>
<dbReference type="EMBL" id="JAOVQM010000004">
    <property type="protein sequence ID" value="MCV2232390.1"/>
    <property type="molecule type" value="Genomic_DNA"/>
</dbReference>
<organism evidence="1 2">
    <name type="scientific">Paracholeplasma manati</name>
    <dbReference type="NCBI Taxonomy" id="591373"/>
    <lineage>
        <taxon>Bacteria</taxon>
        <taxon>Bacillati</taxon>
        <taxon>Mycoplasmatota</taxon>
        <taxon>Mollicutes</taxon>
        <taxon>Acholeplasmatales</taxon>
        <taxon>Acholeplasmataceae</taxon>
        <taxon>Paracholeplasma</taxon>
    </lineage>
</organism>
<dbReference type="Pfam" id="PF05833">
    <property type="entry name" value="NFACT_N"/>
    <property type="match status" value="2"/>
</dbReference>